<dbReference type="AlphaFoldDB" id="A0A8H3TY27"/>
<sequence>MLPSALHGVSSRYQIALQRTQAEDRASDYDLDFSRLVESIVDDDTGSLQFGRPQTTVSFRQILSSFDSKHAVAAVSPPWQRRPSDMPHRPAKKPFPLAETTKARHPQEKSPAPSKFAPKFADPVISRIPDWVASLAEHCDSEIQTEETAKEENVIEKDLPPVWAYGTEGLATSPSIQTSHGQLSREQDRTSATQASKAPPARVDSFDLNGDKGSDQSDPVPTDETYPLWSLFPMLVAERAAERKRLAGGKETKGPQEGLVRSYLGDSESTTTTSQHTRQTDASGSSKRTVEESVTETADILQKIPLSYAEALARSPPPVHAEGTPLSYADALSRSRAPIQATLDTGILNERSYKHDSLQGRGTRPGKRAPRRECITSRRRNPRLQDPAMKALAELNTPVESSPVEFTFPH</sequence>
<evidence type="ECO:0000313" key="3">
    <source>
        <dbReference type="Proteomes" id="UP000620104"/>
    </source>
</evidence>
<feature type="region of interest" description="Disordered" evidence="1">
    <location>
        <begin position="165"/>
        <end position="226"/>
    </location>
</feature>
<reference evidence="2" key="1">
    <citation type="submission" date="2020-07" db="EMBL/GenBank/DDBJ databases">
        <title>Draft Genome Sequence of a Deep-Sea Yeast, Naganishia (Cryptococcus) liquefaciens strain N6.</title>
        <authorList>
            <person name="Han Y.W."/>
            <person name="Kajitani R."/>
            <person name="Morimoto H."/>
            <person name="Parhat M."/>
            <person name="Tsubouchi H."/>
            <person name="Bakenova O."/>
            <person name="Ogata M."/>
            <person name="Argunhan B."/>
            <person name="Aoki R."/>
            <person name="Kajiwara S."/>
            <person name="Itoh T."/>
            <person name="Iwasaki H."/>
        </authorList>
    </citation>
    <scope>NUCLEOTIDE SEQUENCE</scope>
    <source>
        <strain evidence="2">N6</strain>
    </source>
</reference>
<gene>
    <name evidence="2" type="ORF">NliqN6_5352</name>
</gene>
<organism evidence="2 3">
    <name type="scientific">Naganishia liquefaciens</name>
    <dbReference type="NCBI Taxonomy" id="104408"/>
    <lineage>
        <taxon>Eukaryota</taxon>
        <taxon>Fungi</taxon>
        <taxon>Dikarya</taxon>
        <taxon>Basidiomycota</taxon>
        <taxon>Agaricomycotina</taxon>
        <taxon>Tremellomycetes</taxon>
        <taxon>Filobasidiales</taxon>
        <taxon>Filobasidiaceae</taxon>
        <taxon>Naganishia</taxon>
    </lineage>
</organism>
<name>A0A8H3TY27_9TREE</name>
<evidence type="ECO:0000256" key="1">
    <source>
        <dbReference type="SAM" id="MobiDB-lite"/>
    </source>
</evidence>
<feature type="region of interest" description="Disordered" evidence="1">
    <location>
        <begin position="74"/>
        <end position="118"/>
    </location>
</feature>
<dbReference type="Proteomes" id="UP000620104">
    <property type="component" value="Unassembled WGS sequence"/>
</dbReference>
<feature type="compositionally biased region" description="Basic and acidic residues" evidence="1">
    <location>
        <begin position="245"/>
        <end position="254"/>
    </location>
</feature>
<proteinExistence type="predicted"/>
<feature type="region of interest" description="Disordered" evidence="1">
    <location>
        <begin position="356"/>
        <end position="387"/>
    </location>
</feature>
<feature type="region of interest" description="Disordered" evidence="1">
    <location>
        <begin position="245"/>
        <end position="294"/>
    </location>
</feature>
<keyword evidence="3" id="KW-1185">Reference proteome</keyword>
<accession>A0A8H3TY27</accession>
<comment type="caution">
    <text evidence="2">The sequence shown here is derived from an EMBL/GenBank/DDBJ whole genome shotgun (WGS) entry which is preliminary data.</text>
</comment>
<dbReference type="EMBL" id="BLZA01000032">
    <property type="protein sequence ID" value="GHJ88950.1"/>
    <property type="molecule type" value="Genomic_DNA"/>
</dbReference>
<protein>
    <submittedName>
        <fullName evidence="2">Uncharacterized protein</fullName>
    </submittedName>
</protein>
<feature type="compositionally biased region" description="Polar residues" evidence="1">
    <location>
        <begin position="170"/>
        <end position="182"/>
    </location>
</feature>
<evidence type="ECO:0000313" key="2">
    <source>
        <dbReference type="EMBL" id="GHJ88950.1"/>
    </source>
</evidence>